<dbReference type="PROSITE" id="PS51257">
    <property type="entry name" value="PROKAR_LIPOPROTEIN"/>
    <property type="match status" value="1"/>
</dbReference>
<dbReference type="GO" id="GO:0015174">
    <property type="term" value="F:basic amino acid transmembrane transporter activity"/>
    <property type="evidence" value="ECO:0007669"/>
    <property type="project" value="UniProtKB-ARBA"/>
</dbReference>
<evidence type="ECO:0000256" key="2">
    <source>
        <dbReference type="ARBA" id="ARBA00022692"/>
    </source>
</evidence>
<dbReference type="InterPro" id="IPR006603">
    <property type="entry name" value="PQ-loop_rpt"/>
</dbReference>
<protein>
    <submittedName>
        <fullName evidence="9">Protein RTC2</fullName>
    </submittedName>
</protein>
<evidence type="ECO:0000256" key="3">
    <source>
        <dbReference type="ARBA" id="ARBA00022989"/>
    </source>
</evidence>
<dbReference type="Gene3D" id="1.20.1280.290">
    <property type="match status" value="2"/>
</dbReference>
<evidence type="ECO:0000256" key="1">
    <source>
        <dbReference type="ARBA" id="ARBA00004141"/>
    </source>
</evidence>
<feature type="transmembrane region" description="Helical" evidence="8">
    <location>
        <begin position="156"/>
        <end position="176"/>
    </location>
</feature>
<feature type="transmembrane region" description="Helical" evidence="8">
    <location>
        <begin position="267"/>
        <end position="289"/>
    </location>
</feature>
<dbReference type="InterPro" id="IPR051415">
    <property type="entry name" value="LAAT-1"/>
</dbReference>
<dbReference type="EMBL" id="JAACLJ010000003">
    <property type="protein sequence ID" value="KAF4589748.1"/>
    <property type="molecule type" value="Genomic_DNA"/>
</dbReference>
<evidence type="ECO:0000256" key="7">
    <source>
        <dbReference type="SAM" id="MobiDB-lite"/>
    </source>
</evidence>
<dbReference type="Pfam" id="PF04193">
    <property type="entry name" value="PQ-loop"/>
    <property type="match status" value="2"/>
</dbReference>
<keyword evidence="2 8" id="KW-0812">Transmembrane</keyword>
<dbReference type="PANTHER" id="PTHR16201">
    <property type="entry name" value="SEVEN TRANSMEMBRANE PROTEIN 1-RELATED"/>
    <property type="match status" value="1"/>
</dbReference>
<evidence type="ECO:0000313" key="10">
    <source>
        <dbReference type="Proteomes" id="UP000562929"/>
    </source>
</evidence>
<dbReference type="Proteomes" id="UP000562929">
    <property type="component" value="Unassembled WGS sequence"/>
</dbReference>
<evidence type="ECO:0000256" key="6">
    <source>
        <dbReference type="ARBA" id="ARBA00050768"/>
    </source>
</evidence>
<dbReference type="PANTHER" id="PTHR16201:SF35">
    <property type="entry name" value="VACUOLAR AMINO ACID TRANSPORTER YPQ1-RELATED"/>
    <property type="match status" value="1"/>
</dbReference>
<feature type="transmembrane region" description="Helical" evidence="8">
    <location>
        <begin position="47"/>
        <end position="68"/>
    </location>
</feature>
<evidence type="ECO:0000313" key="9">
    <source>
        <dbReference type="EMBL" id="KAF4589748.1"/>
    </source>
</evidence>
<feature type="transmembrane region" description="Helical" evidence="8">
    <location>
        <begin position="196"/>
        <end position="215"/>
    </location>
</feature>
<feature type="region of interest" description="Disordered" evidence="7">
    <location>
        <begin position="298"/>
        <end position="344"/>
    </location>
</feature>
<comment type="caution">
    <text evidence="9">The sequence shown here is derived from an EMBL/GenBank/DDBJ whole genome shotgun (WGS) entry which is preliminary data.</text>
</comment>
<comment type="similarity">
    <text evidence="5">Belongs to the laat-1 family.</text>
</comment>
<keyword evidence="4 8" id="KW-0472">Membrane</keyword>
<accession>A0A8H4Q8K2</accession>
<evidence type="ECO:0000256" key="4">
    <source>
        <dbReference type="ARBA" id="ARBA00023136"/>
    </source>
</evidence>
<dbReference type="FunFam" id="1.20.1280.290:FF:000009">
    <property type="entry name" value="PQ loop repeat family protein"/>
    <property type="match status" value="1"/>
</dbReference>
<reference evidence="9 10" key="1">
    <citation type="journal article" date="2020" name="G3 (Bethesda)">
        <title>Genetic Underpinnings of Host Manipulation by Ophiocordyceps as Revealed by Comparative Transcriptomics.</title>
        <authorList>
            <person name="Will I."/>
            <person name="Das B."/>
            <person name="Trinh T."/>
            <person name="Brachmann A."/>
            <person name="Ohm R.A."/>
            <person name="de Bekker C."/>
        </authorList>
    </citation>
    <scope>NUCLEOTIDE SEQUENCE [LARGE SCALE GENOMIC DNA]</scope>
    <source>
        <strain evidence="9 10">EC05</strain>
    </source>
</reference>
<name>A0A8H4Q8K2_9HYPO</name>
<dbReference type="AlphaFoldDB" id="A0A8H4Q8K2"/>
<sequence length="344" mass="37675">MAPLKPLFPVDAVAVSGICGAISIACWVVVFSPQIIQQFRQGNADGLSVQFIAIWLLGDVFNIVGAVLQGTMLAIYYTLTDLVLLGQCFYYRGPRWRDDASPASDVDDERTPLTSRAAAGETRPSDWTGLSPAVGHPAAEAAPEERRARSGLLRTAAWKAIVIAMVLCAGATGWLLNGRRNHGSRIGLEFDAAGQVFGYLSAVAYIASRVPQLLLNWRRKTTDGLSMLFFLFACLGNATYVLSILSYEPRGCVDDMCSPGAVYGRHVLVNLSWLMGSAVTLLMDLVVLAQHLIYRTAEEEEEEDDDDDEEDEEDNDNEQGGGRRSVENDWAGRPILRRGETDNR</sequence>
<organism evidence="9 10">
    <name type="scientific">Ophiocordyceps camponoti-floridani</name>
    <dbReference type="NCBI Taxonomy" id="2030778"/>
    <lineage>
        <taxon>Eukaryota</taxon>
        <taxon>Fungi</taxon>
        <taxon>Dikarya</taxon>
        <taxon>Ascomycota</taxon>
        <taxon>Pezizomycotina</taxon>
        <taxon>Sordariomycetes</taxon>
        <taxon>Hypocreomycetidae</taxon>
        <taxon>Hypocreales</taxon>
        <taxon>Ophiocordycipitaceae</taxon>
        <taxon>Ophiocordyceps</taxon>
    </lineage>
</organism>
<dbReference type="GO" id="GO:0034486">
    <property type="term" value="P:vacuolar transmembrane transport"/>
    <property type="evidence" value="ECO:0007669"/>
    <property type="project" value="UniProtKB-ARBA"/>
</dbReference>
<proteinExistence type="inferred from homology"/>
<comment type="subcellular location">
    <subcellularLocation>
        <location evidence="1">Membrane</location>
        <topology evidence="1">Multi-pass membrane protein</topology>
    </subcellularLocation>
</comment>
<feature type="region of interest" description="Disordered" evidence="7">
    <location>
        <begin position="100"/>
        <end position="143"/>
    </location>
</feature>
<feature type="transmembrane region" description="Helical" evidence="8">
    <location>
        <begin position="227"/>
        <end position="247"/>
    </location>
</feature>
<dbReference type="OrthoDB" id="8048523at2759"/>
<feature type="transmembrane region" description="Helical" evidence="8">
    <location>
        <begin position="12"/>
        <end position="35"/>
    </location>
</feature>
<comment type="catalytic activity">
    <reaction evidence="6">
        <text>L-histidine(out) + L-arginine(in) = L-histidine(in) + L-arginine(out)</text>
        <dbReference type="Rhea" id="RHEA:71063"/>
        <dbReference type="ChEBI" id="CHEBI:32682"/>
        <dbReference type="ChEBI" id="CHEBI:57595"/>
    </reaction>
</comment>
<keyword evidence="3 8" id="KW-1133">Transmembrane helix</keyword>
<evidence type="ECO:0000256" key="5">
    <source>
        <dbReference type="ARBA" id="ARBA00038039"/>
    </source>
</evidence>
<gene>
    <name evidence="9" type="ORF">GQ602_003637</name>
</gene>
<dbReference type="SMART" id="SM00679">
    <property type="entry name" value="CTNS"/>
    <property type="match status" value="2"/>
</dbReference>
<feature type="compositionally biased region" description="Acidic residues" evidence="7">
    <location>
        <begin position="298"/>
        <end position="317"/>
    </location>
</feature>
<dbReference type="GO" id="GO:0098852">
    <property type="term" value="C:lytic vacuole membrane"/>
    <property type="evidence" value="ECO:0007669"/>
    <property type="project" value="UniProtKB-ARBA"/>
</dbReference>
<evidence type="ECO:0000256" key="8">
    <source>
        <dbReference type="SAM" id="Phobius"/>
    </source>
</evidence>
<keyword evidence="10" id="KW-1185">Reference proteome</keyword>